<dbReference type="OrthoDB" id="9812327at2"/>
<feature type="domain" description="Glycosyltransferase 2-like" evidence="1">
    <location>
        <begin position="8"/>
        <end position="116"/>
    </location>
</feature>
<gene>
    <name evidence="2" type="ORF">NIES21_43860</name>
</gene>
<dbReference type="Pfam" id="PF00535">
    <property type="entry name" value="Glycos_transf_2"/>
    <property type="match status" value="1"/>
</dbReference>
<dbReference type="PANTHER" id="PTHR22916:SF3">
    <property type="entry name" value="UDP-GLCNAC:BETAGAL BETA-1,3-N-ACETYLGLUCOSAMINYLTRANSFERASE-LIKE PROTEIN 1"/>
    <property type="match status" value="1"/>
</dbReference>
<dbReference type="PANTHER" id="PTHR22916">
    <property type="entry name" value="GLYCOSYLTRANSFERASE"/>
    <property type="match status" value="1"/>
</dbReference>
<sequence length="342" mass="39193">MLPAPDLSIIIPAYNRIEMLKYTLESVQRAIQDCTVEIIVVDDGSQIPLSDCLQNFLSLPIHFIRQSNQGSIVARNHGFREAKGKYVLFLDSDDLLHPDKLVVQIKQLEETQSDVCYTDEAVTRLQGHYTDLVFKPKRVLSTVQESARFYLQVQPLPSNPIYKKSYLDKYLTKPLVSANRIYDSVGDVWLYYNLAAYPAKITKIDGYYCVYGEHEGERYTNHWENLGVSSLALMLAFAKNCPVNDSTLEARRLVGECALISWRKLPKNFNLDFEKKMWGIWKESPKGDLQNLGGKNFQILAKLLGVRNAAFILRYLQRPDYAKIQTISRQELSNKLSSIENI</sequence>
<dbReference type="InterPro" id="IPR029044">
    <property type="entry name" value="Nucleotide-diphossugar_trans"/>
</dbReference>
<dbReference type="Gene3D" id="3.90.550.10">
    <property type="entry name" value="Spore Coat Polysaccharide Biosynthesis Protein SpsA, Chain A"/>
    <property type="match status" value="1"/>
</dbReference>
<dbReference type="Proteomes" id="UP000218287">
    <property type="component" value="Chromosome"/>
</dbReference>
<keyword evidence="2" id="KW-0808">Transferase</keyword>
<evidence type="ECO:0000313" key="3">
    <source>
        <dbReference type="Proteomes" id="UP000218287"/>
    </source>
</evidence>
<organism evidence="2 3">
    <name type="scientific">Anabaenopsis circularis NIES-21</name>
    <dbReference type="NCBI Taxonomy" id="1085406"/>
    <lineage>
        <taxon>Bacteria</taxon>
        <taxon>Bacillati</taxon>
        <taxon>Cyanobacteriota</taxon>
        <taxon>Cyanophyceae</taxon>
        <taxon>Nostocales</taxon>
        <taxon>Nodulariaceae</taxon>
        <taxon>Anabaenopsis</taxon>
    </lineage>
</organism>
<dbReference type="GO" id="GO:0016758">
    <property type="term" value="F:hexosyltransferase activity"/>
    <property type="evidence" value="ECO:0007669"/>
    <property type="project" value="UniProtKB-ARBA"/>
</dbReference>
<dbReference type="SUPFAM" id="SSF53448">
    <property type="entry name" value="Nucleotide-diphospho-sugar transferases"/>
    <property type="match status" value="1"/>
</dbReference>
<dbReference type="EMBL" id="AP018174">
    <property type="protein sequence ID" value="BAY18539.1"/>
    <property type="molecule type" value="Genomic_DNA"/>
</dbReference>
<keyword evidence="3" id="KW-1185">Reference proteome</keyword>
<dbReference type="InterPro" id="IPR001173">
    <property type="entry name" value="Glyco_trans_2-like"/>
</dbReference>
<evidence type="ECO:0000313" key="2">
    <source>
        <dbReference type="EMBL" id="BAY18539.1"/>
    </source>
</evidence>
<protein>
    <submittedName>
        <fullName evidence="2">Family 2 glycosyl transferase</fullName>
    </submittedName>
</protein>
<name>A0A1Z4GM34_9CYAN</name>
<dbReference type="CDD" id="cd00761">
    <property type="entry name" value="Glyco_tranf_GTA_type"/>
    <property type="match status" value="1"/>
</dbReference>
<reference evidence="2 3" key="1">
    <citation type="submission" date="2017-06" db="EMBL/GenBank/DDBJ databases">
        <title>Genome sequencing of cyanobaciteial culture collection at National Institute for Environmental Studies (NIES).</title>
        <authorList>
            <person name="Hirose Y."/>
            <person name="Shimura Y."/>
            <person name="Fujisawa T."/>
            <person name="Nakamura Y."/>
            <person name="Kawachi M."/>
        </authorList>
    </citation>
    <scope>NUCLEOTIDE SEQUENCE [LARGE SCALE GENOMIC DNA]</scope>
    <source>
        <strain evidence="2 3">NIES-21</strain>
    </source>
</reference>
<evidence type="ECO:0000259" key="1">
    <source>
        <dbReference type="Pfam" id="PF00535"/>
    </source>
</evidence>
<dbReference type="AlphaFoldDB" id="A0A1Z4GM34"/>
<proteinExistence type="predicted"/>
<accession>A0A1Z4GM34</accession>